<keyword evidence="5" id="KW-0998">Cell outer membrane</keyword>
<reference evidence="10 11" key="1">
    <citation type="submission" date="2008-04" db="EMBL/GenBank/DDBJ databases">
        <title>Draft genome sequence of Bacteroides coprocola (DSM 17136).</title>
        <authorList>
            <person name="Sudarsanam P."/>
            <person name="Ley R."/>
            <person name="Guruge J."/>
            <person name="Turnbaugh P.J."/>
            <person name="Mahowald M."/>
            <person name="Liep D."/>
            <person name="Gordon J."/>
        </authorList>
    </citation>
    <scope>NUCLEOTIDE SEQUENCE [LARGE SCALE GENOMIC DNA]</scope>
    <source>
        <strain evidence="10 11">DSM 17136</strain>
    </source>
</reference>
<protein>
    <submittedName>
        <fullName evidence="10">SusD family protein</fullName>
    </submittedName>
</protein>
<feature type="compositionally biased region" description="Basic and acidic residues" evidence="6">
    <location>
        <begin position="586"/>
        <end position="605"/>
    </location>
</feature>
<dbReference type="GO" id="GO:0009279">
    <property type="term" value="C:cell outer membrane"/>
    <property type="evidence" value="ECO:0007669"/>
    <property type="project" value="UniProtKB-SubCell"/>
</dbReference>
<evidence type="ECO:0000256" key="2">
    <source>
        <dbReference type="ARBA" id="ARBA00006275"/>
    </source>
</evidence>
<feature type="region of interest" description="Disordered" evidence="6">
    <location>
        <begin position="586"/>
        <end position="607"/>
    </location>
</feature>
<dbReference type="Proteomes" id="UP000003146">
    <property type="component" value="Unassembled WGS sequence"/>
</dbReference>
<dbReference type="Gene3D" id="1.25.40.390">
    <property type="match status" value="1"/>
</dbReference>
<keyword evidence="3 7" id="KW-0732">Signal</keyword>
<evidence type="ECO:0000256" key="4">
    <source>
        <dbReference type="ARBA" id="ARBA00023136"/>
    </source>
</evidence>
<sequence>MILFMKNIIKLLALAAGVAGMSSCSDFLEQTAPSELNDNTVYNSTYYTGLRVNKIYGGLAQDQTYSQYIPIIWGLNSDCELVDGLGADADNTTSERGNMNYNASPSWGNLAKLWDAMYGIIEDANLTLEGINSSSLLTSGGSERKTMERYKGETLALRAMIYFDLVRFFGDVPLKLEPSQADLSNAYLHKTDRDVILDTLMVDLKNAVELLPWADEVSGYTTEHATKGYAHALLANIAMTRAGWVIREQAKDGYETADYTDPTYPTQRPDAATRTKLYELALSHLSAIITNGTHKLNPSVENQWYLINQRELDKNYHENIFEMPMGLGVSSELGYTVGVRVNGATTEYGVKGNSSGKMKLTAPFFYSFDKKDLRRDITCAQVQLGAENGVTKESMLGNAPFGIYVGKWDVRKMNEEWRQAAIATGNAKWMSGINVVKARYPQVLLWYAEVMNELAGPDGDYEGSAGLTARQALAMVHTRAFADADKADAEKYIEAIPATKEAMFDAIVDENAWELAGEGFRKFDLIRWNLLAEKIQEFKDTYYDELMNESNPNYYPEKVYFNYTDETKTKIDMSSVTWYGLPEGKESSDYDDNKSFYGAEREDSKQTQLQTNWPSISSGLVGDNVQVKNRYLLPVGSTTISAANGYIHNSYGYSD</sequence>
<name>B3JN62_9BACT</name>
<feature type="domain" description="RagB/SusD" evidence="8">
    <location>
        <begin position="399"/>
        <end position="653"/>
    </location>
</feature>
<gene>
    <name evidence="10" type="ORF">BACCOP_03374</name>
</gene>
<dbReference type="Pfam" id="PF07980">
    <property type="entry name" value="SusD_RagB"/>
    <property type="match status" value="1"/>
</dbReference>
<keyword evidence="4" id="KW-0472">Membrane</keyword>
<dbReference type="eggNOG" id="COG0702">
    <property type="taxonomic scope" value="Bacteria"/>
</dbReference>
<evidence type="ECO:0000256" key="5">
    <source>
        <dbReference type="ARBA" id="ARBA00023237"/>
    </source>
</evidence>
<dbReference type="SUPFAM" id="SSF48452">
    <property type="entry name" value="TPR-like"/>
    <property type="match status" value="1"/>
</dbReference>
<evidence type="ECO:0000313" key="10">
    <source>
        <dbReference type="EMBL" id="EDU99822.1"/>
    </source>
</evidence>
<reference evidence="10 11" key="2">
    <citation type="submission" date="2008-04" db="EMBL/GenBank/DDBJ databases">
        <authorList>
            <person name="Fulton L."/>
            <person name="Clifton S."/>
            <person name="Fulton B."/>
            <person name="Xu J."/>
            <person name="Minx P."/>
            <person name="Pepin K.H."/>
            <person name="Johnson M."/>
            <person name="Thiruvilangam P."/>
            <person name="Bhonagiri V."/>
            <person name="Nash W.E."/>
            <person name="Mardis E.R."/>
            <person name="Wilson R.K."/>
        </authorList>
    </citation>
    <scope>NUCLEOTIDE SEQUENCE [LARGE SCALE GENOMIC DNA]</scope>
    <source>
        <strain evidence="10 11">DSM 17136</strain>
    </source>
</reference>
<dbReference type="AlphaFoldDB" id="B3JN62"/>
<dbReference type="STRING" id="470145.BACCOP_03374"/>
<feature type="signal peptide" evidence="7">
    <location>
        <begin position="1"/>
        <end position="15"/>
    </location>
</feature>
<evidence type="ECO:0000256" key="3">
    <source>
        <dbReference type="ARBA" id="ARBA00022729"/>
    </source>
</evidence>
<evidence type="ECO:0000259" key="9">
    <source>
        <dbReference type="Pfam" id="PF14322"/>
    </source>
</evidence>
<feature type="domain" description="SusD-like N-terminal" evidence="9">
    <location>
        <begin position="74"/>
        <end position="237"/>
    </location>
</feature>
<dbReference type="HOGENOM" id="CLU_015553_1_1_10"/>
<comment type="caution">
    <text evidence="10">The sequence shown here is derived from an EMBL/GenBank/DDBJ whole genome shotgun (WGS) entry which is preliminary data.</text>
</comment>
<comment type="subcellular location">
    <subcellularLocation>
        <location evidence="1">Cell outer membrane</location>
    </subcellularLocation>
</comment>
<evidence type="ECO:0000256" key="1">
    <source>
        <dbReference type="ARBA" id="ARBA00004442"/>
    </source>
</evidence>
<evidence type="ECO:0000259" key="8">
    <source>
        <dbReference type="Pfam" id="PF07980"/>
    </source>
</evidence>
<dbReference type="InterPro" id="IPR012944">
    <property type="entry name" value="SusD_RagB_dom"/>
</dbReference>
<evidence type="ECO:0000313" key="11">
    <source>
        <dbReference type="Proteomes" id="UP000003146"/>
    </source>
</evidence>
<evidence type="ECO:0000256" key="6">
    <source>
        <dbReference type="SAM" id="MobiDB-lite"/>
    </source>
</evidence>
<dbReference type="PROSITE" id="PS51257">
    <property type="entry name" value="PROKAR_LIPOPROTEIN"/>
    <property type="match status" value="1"/>
</dbReference>
<proteinExistence type="inferred from homology"/>
<organism evidence="10 11">
    <name type="scientific">Phocaeicola coprocola DSM 17136</name>
    <dbReference type="NCBI Taxonomy" id="470145"/>
    <lineage>
        <taxon>Bacteria</taxon>
        <taxon>Pseudomonadati</taxon>
        <taxon>Bacteroidota</taxon>
        <taxon>Bacteroidia</taxon>
        <taxon>Bacteroidales</taxon>
        <taxon>Bacteroidaceae</taxon>
        <taxon>Phocaeicola</taxon>
    </lineage>
</organism>
<evidence type="ECO:0000256" key="7">
    <source>
        <dbReference type="SAM" id="SignalP"/>
    </source>
</evidence>
<dbReference type="InterPro" id="IPR033985">
    <property type="entry name" value="SusD-like_N"/>
</dbReference>
<dbReference type="Pfam" id="PF14322">
    <property type="entry name" value="SusD-like_3"/>
    <property type="match status" value="1"/>
</dbReference>
<feature type="chain" id="PRO_5012881048" evidence="7">
    <location>
        <begin position="16"/>
        <end position="655"/>
    </location>
</feature>
<accession>B3JN62</accession>
<comment type="similarity">
    <text evidence="2">Belongs to the SusD family.</text>
</comment>
<dbReference type="EMBL" id="ABIY02000115">
    <property type="protein sequence ID" value="EDU99822.1"/>
    <property type="molecule type" value="Genomic_DNA"/>
</dbReference>
<dbReference type="InterPro" id="IPR011990">
    <property type="entry name" value="TPR-like_helical_dom_sf"/>
</dbReference>